<dbReference type="Gene3D" id="3.30.559.10">
    <property type="entry name" value="Chloramphenicol acetyltransferase-like domain"/>
    <property type="match status" value="1"/>
</dbReference>
<gene>
    <name evidence="12" type="ORF">SK069_04200</name>
</gene>
<sequence length="467" mass="48379">MATLSEVKVPDIGDFEDVPVIELLVSVGDTVAEEDPLVVLESDKATMEVPSSAAGTVKELKVAVGDTVAEGTVIAVIDADGGGAGDHPEASAGDAEQGSSAGEATGSGGSAQRSAGGDAQGGGASSGRAEGSAEAARDATPVRSPAPGGEQPRGGRAYAPASDDGPVYASPTVRRLARLRGVDLRAVAGTGRNGRITREDVEEAATHPHAADETPATPPTVAAGSDLGLAPWPKVNFEKFGEVERIPLTKIQRLSGANLARNWVRIPHVTHSDEADITELEAFRKRLNGEQSDVKVTMVALLLKAVSASLHAFPRLNSSLDGDELVLRKYHHLGFAADTPNGLVVPVIRDVDRKGILQLAEELTELSGKARAGKLSPGDMSGGTFSISSLGGIGGTVFTPIINAPEVAILGVTRSVTKPVWDGSAFQPRLMLPLSLSYDHRVIDGALAARFCVHLAQVLGDLRRVLL</sequence>
<dbReference type="PROSITE" id="PS51826">
    <property type="entry name" value="PSBD"/>
    <property type="match status" value="1"/>
</dbReference>
<comment type="function">
    <text evidence="6">The pyruvate dehydrogenase complex catalyzes the overall conversion of pyruvate to acetyl-CoA and CO(2). It contains multiple copies of three enzymatic components: pyruvate dehydrogenase (E1), dihydrolipoamide acetyltransferase (E2) and lipoamide dehydrogenase (E3).</text>
</comment>
<evidence type="ECO:0000256" key="1">
    <source>
        <dbReference type="ARBA" id="ARBA00001938"/>
    </source>
</evidence>
<dbReference type="RefSeq" id="WP_319952928.1">
    <property type="nucleotide sequence ID" value="NZ_JAXAVX010000001.1"/>
</dbReference>
<dbReference type="SUPFAM" id="SSF52777">
    <property type="entry name" value="CoA-dependent acyltransferases"/>
    <property type="match status" value="1"/>
</dbReference>
<dbReference type="Pfam" id="PF00198">
    <property type="entry name" value="2-oxoacid_dh"/>
    <property type="match status" value="1"/>
</dbReference>
<dbReference type="InterPro" id="IPR036625">
    <property type="entry name" value="E3-bd_dom_sf"/>
</dbReference>
<dbReference type="SUPFAM" id="SSF51230">
    <property type="entry name" value="Single hybrid motif"/>
    <property type="match status" value="1"/>
</dbReference>
<evidence type="ECO:0000313" key="12">
    <source>
        <dbReference type="EMBL" id="MDX8150786.1"/>
    </source>
</evidence>
<dbReference type="CDD" id="cd06849">
    <property type="entry name" value="lipoyl_domain"/>
    <property type="match status" value="1"/>
</dbReference>
<dbReference type="PANTHER" id="PTHR43178:SF2">
    <property type="entry name" value="DIHYDROLIPOYLLYSINE-RESIDUE ACETYLTRANSFERASE COMPONENT OF PYRUVATE DEHYDROGENASE COMPLEX"/>
    <property type="match status" value="1"/>
</dbReference>
<comment type="caution">
    <text evidence="12">The sequence shown here is derived from an EMBL/GenBank/DDBJ whole genome shotgun (WGS) entry which is preliminary data.</text>
</comment>
<feature type="region of interest" description="Disordered" evidence="9">
    <location>
        <begin position="198"/>
        <end position="221"/>
    </location>
</feature>
<dbReference type="InterPro" id="IPR001078">
    <property type="entry name" value="2-oxoacid_DH_actylTfrase"/>
</dbReference>
<evidence type="ECO:0000256" key="2">
    <source>
        <dbReference type="ARBA" id="ARBA00007317"/>
    </source>
</evidence>
<dbReference type="Gene3D" id="2.40.50.100">
    <property type="match status" value="1"/>
</dbReference>
<dbReference type="InterPro" id="IPR011053">
    <property type="entry name" value="Single_hybrid_motif"/>
</dbReference>
<keyword evidence="5 8" id="KW-0012">Acyltransferase</keyword>
<evidence type="ECO:0000256" key="3">
    <source>
        <dbReference type="ARBA" id="ARBA00022679"/>
    </source>
</evidence>
<dbReference type="PROSITE" id="PS50968">
    <property type="entry name" value="BIOTINYL_LIPOYL"/>
    <property type="match status" value="1"/>
</dbReference>
<evidence type="ECO:0000259" key="11">
    <source>
        <dbReference type="PROSITE" id="PS51826"/>
    </source>
</evidence>
<dbReference type="Pfam" id="PF02817">
    <property type="entry name" value="E3_binding"/>
    <property type="match status" value="1"/>
</dbReference>
<evidence type="ECO:0000256" key="4">
    <source>
        <dbReference type="ARBA" id="ARBA00022823"/>
    </source>
</evidence>
<comment type="cofactor">
    <cofactor evidence="1 8">
        <name>(R)-lipoate</name>
        <dbReference type="ChEBI" id="CHEBI:83088"/>
    </cofactor>
</comment>
<dbReference type="InterPro" id="IPR023213">
    <property type="entry name" value="CAT-like_dom_sf"/>
</dbReference>
<keyword evidence="3 8" id="KW-0808">Transferase</keyword>
<dbReference type="Gene3D" id="4.10.320.10">
    <property type="entry name" value="E3-binding domain"/>
    <property type="match status" value="1"/>
</dbReference>
<dbReference type="EC" id="2.3.1.-" evidence="8"/>
<dbReference type="EMBL" id="JAXAVX010000001">
    <property type="protein sequence ID" value="MDX8150786.1"/>
    <property type="molecule type" value="Genomic_DNA"/>
</dbReference>
<evidence type="ECO:0000259" key="10">
    <source>
        <dbReference type="PROSITE" id="PS50968"/>
    </source>
</evidence>
<feature type="domain" description="Lipoyl-binding" evidence="10">
    <location>
        <begin position="4"/>
        <end position="78"/>
    </location>
</feature>
<evidence type="ECO:0000256" key="5">
    <source>
        <dbReference type="ARBA" id="ARBA00023315"/>
    </source>
</evidence>
<dbReference type="PROSITE" id="PS00189">
    <property type="entry name" value="LIPOYL"/>
    <property type="match status" value="1"/>
</dbReference>
<evidence type="ECO:0000313" key="13">
    <source>
        <dbReference type="Proteomes" id="UP001277761"/>
    </source>
</evidence>
<name>A0ABU4VG37_9ACTN</name>
<evidence type="ECO:0000256" key="8">
    <source>
        <dbReference type="RuleBase" id="RU003423"/>
    </source>
</evidence>
<comment type="catalytic activity">
    <reaction evidence="7">
        <text>N(6)-[(R)-dihydrolipoyl]-L-lysyl-[protein] + acetyl-CoA = N(6)-[(R)-S(8)-acetyldihydrolipoyl]-L-lysyl-[protein] + CoA</text>
        <dbReference type="Rhea" id="RHEA:17017"/>
        <dbReference type="Rhea" id="RHEA-COMP:10475"/>
        <dbReference type="Rhea" id="RHEA-COMP:10478"/>
        <dbReference type="ChEBI" id="CHEBI:57287"/>
        <dbReference type="ChEBI" id="CHEBI:57288"/>
        <dbReference type="ChEBI" id="CHEBI:83100"/>
        <dbReference type="ChEBI" id="CHEBI:83111"/>
        <dbReference type="EC" id="2.3.1.12"/>
    </reaction>
</comment>
<evidence type="ECO:0000256" key="9">
    <source>
        <dbReference type="SAM" id="MobiDB-lite"/>
    </source>
</evidence>
<dbReference type="PANTHER" id="PTHR43178">
    <property type="entry name" value="DIHYDROLIPOAMIDE ACETYLTRANSFERASE COMPONENT OF PYRUVATE DEHYDROGENASE COMPLEX"/>
    <property type="match status" value="1"/>
</dbReference>
<accession>A0ABU4VG37</accession>
<feature type="compositionally biased region" description="Low complexity" evidence="9">
    <location>
        <begin position="95"/>
        <end position="117"/>
    </location>
</feature>
<evidence type="ECO:0000256" key="7">
    <source>
        <dbReference type="ARBA" id="ARBA00048370"/>
    </source>
</evidence>
<dbReference type="Proteomes" id="UP001277761">
    <property type="component" value="Unassembled WGS sequence"/>
</dbReference>
<evidence type="ECO:0000256" key="6">
    <source>
        <dbReference type="ARBA" id="ARBA00025211"/>
    </source>
</evidence>
<feature type="region of interest" description="Disordered" evidence="9">
    <location>
        <begin position="79"/>
        <end position="169"/>
    </location>
</feature>
<dbReference type="InterPro" id="IPR003016">
    <property type="entry name" value="2-oxoA_DH_lipoyl-BS"/>
</dbReference>
<dbReference type="InterPro" id="IPR004167">
    <property type="entry name" value="PSBD"/>
</dbReference>
<proteinExistence type="inferred from homology"/>
<organism evidence="12 13">
    <name type="scientific">Patulibacter brassicae</name>
    <dbReference type="NCBI Taxonomy" id="1705717"/>
    <lineage>
        <taxon>Bacteria</taxon>
        <taxon>Bacillati</taxon>
        <taxon>Actinomycetota</taxon>
        <taxon>Thermoleophilia</taxon>
        <taxon>Solirubrobacterales</taxon>
        <taxon>Patulibacteraceae</taxon>
        <taxon>Patulibacter</taxon>
    </lineage>
</organism>
<feature type="compositionally biased region" description="Basic and acidic residues" evidence="9">
    <location>
        <begin position="198"/>
        <end position="212"/>
    </location>
</feature>
<keyword evidence="13" id="KW-1185">Reference proteome</keyword>
<reference evidence="12 13" key="1">
    <citation type="submission" date="2023-11" db="EMBL/GenBank/DDBJ databases">
        <authorList>
            <person name="Xu M."/>
            <person name="Jiang T."/>
        </authorList>
    </citation>
    <scope>NUCLEOTIDE SEQUENCE [LARGE SCALE GENOMIC DNA]</scope>
    <source>
        <strain evidence="12 13">SD</strain>
    </source>
</reference>
<dbReference type="InterPro" id="IPR000089">
    <property type="entry name" value="Biotin_lipoyl"/>
</dbReference>
<comment type="similarity">
    <text evidence="2 8">Belongs to the 2-oxoacid dehydrogenase family.</text>
</comment>
<dbReference type="InterPro" id="IPR050743">
    <property type="entry name" value="2-oxoacid_DH_E2_comp"/>
</dbReference>
<keyword evidence="4 8" id="KW-0450">Lipoyl</keyword>
<dbReference type="SUPFAM" id="SSF47005">
    <property type="entry name" value="Peripheral subunit-binding domain of 2-oxo acid dehydrogenase complex"/>
    <property type="match status" value="1"/>
</dbReference>
<protein>
    <recommendedName>
        <fullName evidence="8">Dihydrolipoamide acetyltransferase component of pyruvate dehydrogenase complex</fullName>
        <ecNumber evidence="8">2.3.1.-</ecNumber>
    </recommendedName>
</protein>
<feature type="domain" description="Peripheral subunit-binding (PSBD)" evidence="11">
    <location>
        <begin position="168"/>
        <end position="205"/>
    </location>
</feature>
<dbReference type="Pfam" id="PF00364">
    <property type="entry name" value="Biotin_lipoyl"/>
    <property type="match status" value="1"/>
</dbReference>